<dbReference type="Gene3D" id="2.60.120.740">
    <property type="match status" value="1"/>
</dbReference>
<protein>
    <submittedName>
        <fullName evidence="19">Uncharacterized protein LOC118425668</fullName>
    </submittedName>
</protein>
<dbReference type="Gene3D" id="2.40.20.10">
    <property type="entry name" value="Plasminogen Kringle 4"/>
    <property type="match status" value="1"/>
</dbReference>
<reference evidence="19" key="2">
    <citation type="submission" date="2025-08" db="UniProtKB">
        <authorList>
            <consortium name="RefSeq"/>
        </authorList>
    </citation>
    <scope>IDENTIFICATION</scope>
    <source>
        <strain evidence="19">S238N-H82</strain>
        <tissue evidence="19">Testes</tissue>
    </source>
</reference>
<evidence type="ECO:0000313" key="19">
    <source>
        <dbReference type="RefSeq" id="XP_035690560.1"/>
    </source>
</evidence>
<dbReference type="GeneID" id="118425668"/>
<dbReference type="Gene3D" id="2.10.50.10">
    <property type="entry name" value="Tumor Necrosis Factor Receptor, subunit A, domain 2"/>
    <property type="match status" value="3"/>
</dbReference>
<feature type="domain" description="Kringle" evidence="14">
    <location>
        <begin position="1113"/>
        <end position="1190"/>
    </location>
</feature>
<dbReference type="PRINTS" id="PR00258">
    <property type="entry name" value="SPERACTRCPTR"/>
</dbReference>
<dbReference type="SMART" id="SM00181">
    <property type="entry name" value="EGF"/>
    <property type="match status" value="2"/>
</dbReference>
<evidence type="ECO:0000259" key="13">
    <source>
        <dbReference type="PROSITE" id="PS50026"/>
    </source>
</evidence>
<feature type="chain" id="PRO_5039901809" evidence="12">
    <location>
        <begin position="22"/>
        <end position="1964"/>
    </location>
</feature>
<dbReference type="SMART" id="SM00179">
    <property type="entry name" value="EGF_CA"/>
    <property type="match status" value="1"/>
</dbReference>
<comment type="similarity">
    <text evidence="1">Belongs to the CRELD family.</text>
</comment>
<feature type="domain" description="SRCR" evidence="16">
    <location>
        <begin position="1862"/>
        <end position="1962"/>
    </location>
</feature>
<evidence type="ECO:0000256" key="3">
    <source>
        <dbReference type="ARBA" id="ARBA00022572"/>
    </source>
</evidence>
<dbReference type="Proteomes" id="UP000001554">
    <property type="component" value="Chromosome 11"/>
</dbReference>
<dbReference type="Pfam" id="PF07699">
    <property type="entry name" value="Ephrin_rec_like"/>
    <property type="match status" value="2"/>
</dbReference>
<dbReference type="GO" id="GO:0030246">
    <property type="term" value="F:carbohydrate binding"/>
    <property type="evidence" value="ECO:0007669"/>
    <property type="project" value="InterPro"/>
</dbReference>
<dbReference type="InterPro" id="IPR001190">
    <property type="entry name" value="SRCR"/>
</dbReference>
<dbReference type="KEGG" id="bfo:118425668"/>
<keyword evidence="4 12" id="KW-0732">Signal</keyword>
<evidence type="ECO:0000256" key="12">
    <source>
        <dbReference type="SAM" id="SignalP"/>
    </source>
</evidence>
<keyword evidence="5" id="KW-0677">Repeat</keyword>
<feature type="disulfide bond" evidence="10">
    <location>
        <begin position="1900"/>
        <end position="1961"/>
    </location>
</feature>
<dbReference type="InterPro" id="IPR000742">
    <property type="entry name" value="EGF"/>
</dbReference>
<comment type="caution">
    <text evidence="10">Lacks conserved residue(s) required for the propagation of feature annotation.</text>
</comment>
<feature type="compositionally biased region" description="Polar residues" evidence="11">
    <location>
        <begin position="469"/>
        <end position="495"/>
    </location>
</feature>
<dbReference type="GO" id="GO:0016020">
    <property type="term" value="C:membrane"/>
    <property type="evidence" value="ECO:0007669"/>
    <property type="project" value="InterPro"/>
</dbReference>
<evidence type="ECO:0000259" key="14">
    <source>
        <dbReference type="PROSITE" id="PS50070"/>
    </source>
</evidence>
<dbReference type="InterPro" id="IPR038178">
    <property type="entry name" value="Kringle_sf"/>
</dbReference>
<dbReference type="Gene3D" id="2.10.220.10">
    <property type="entry name" value="Hormone Receptor, Insulin-like Growth Factor Receptor 1, Chain A, domain 2"/>
    <property type="match status" value="1"/>
</dbReference>
<evidence type="ECO:0000256" key="5">
    <source>
        <dbReference type="ARBA" id="ARBA00022737"/>
    </source>
</evidence>
<dbReference type="InterPro" id="IPR036772">
    <property type="entry name" value="SRCR-like_dom_sf"/>
</dbReference>
<dbReference type="PROSITE" id="PS50026">
    <property type="entry name" value="EGF_3"/>
    <property type="match status" value="1"/>
</dbReference>
<proteinExistence type="inferred from homology"/>
<evidence type="ECO:0000256" key="6">
    <source>
        <dbReference type="ARBA" id="ARBA00023157"/>
    </source>
</evidence>
<dbReference type="InterPro" id="IPR011641">
    <property type="entry name" value="Tyr-kin_ephrin_A/B_rcpt-like"/>
</dbReference>
<feature type="signal peptide" evidence="12">
    <location>
        <begin position="1"/>
        <end position="21"/>
    </location>
</feature>
<dbReference type="SMART" id="SM01411">
    <property type="entry name" value="Ephrin_rec_like"/>
    <property type="match status" value="5"/>
</dbReference>
<dbReference type="GO" id="GO:0005509">
    <property type="term" value="F:calcium ion binding"/>
    <property type="evidence" value="ECO:0007669"/>
    <property type="project" value="InterPro"/>
</dbReference>
<dbReference type="SUPFAM" id="SSF57184">
    <property type="entry name" value="Growth factor receptor domain"/>
    <property type="match status" value="3"/>
</dbReference>
<dbReference type="CDD" id="cd00054">
    <property type="entry name" value="EGF_CA"/>
    <property type="match status" value="1"/>
</dbReference>
<dbReference type="CDD" id="cd00108">
    <property type="entry name" value="KR"/>
    <property type="match status" value="1"/>
</dbReference>
<dbReference type="FunFam" id="2.10.25.10:FF:000122">
    <property type="entry name" value="Protein crumbs homolog 2"/>
    <property type="match status" value="1"/>
</dbReference>
<dbReference type="PANTHER" id="PTHR46549">
    <property type="entry name" value="MACPF DOMAIN-CONTAINING PROTEIN"/>
    <property type="match status" value="1"/>
</dbReference>
<organism evidence="18 19">
    <name type="scientific">Branchiostoma floridae</name>
    <name type="common">Florida lancelet</name>
    <name type="synonym">Amphioxus</name>
    <dbReference type="NCBI Taxonomy" id="7739"/>
    <lineage>
        <taxon>Eukaryota</taxon>
        <taxon>Metazoa</taxon>
        <taxon>Chordata</taxon>
        <taxon>Cephalochordata</taxon>
        <taxon>Leptocardii</taxon>
        <taxon>Amphioxiformes</taxon>
        <taxon>Branchiostomatidae</taxon>
        <taxon>Branchiostoma</taxon>
    </lineage>
</organism>
<evidence type="ECO:0000256" key="11">
    <source>
        <dbReference type="SAM" id="MobiDB-lite"/>
    </source>
</evidence>
<keyword evidence="6 10" id="KW-1015">Disulfide bond</keyword>
<dbReference type="CDD" id="cd22827">
    <property type="entry name" value="Gal_Rha_Lectin_SUL-I-like"/>
    <property type="match status" value="1"/>
</dbReference>
<dbReference type="PROSITE" id="PS50070">
    <property type="entry name" value="KRINGLE_2"/>
    <property type="match status" value="1"/>
</dbReference>
<dbReference type="Gene3D" id="3.10.250.10">
    <property type="entry name" value="SRCR-like domain"/>
    <property type="match status" value="2"/>
</dbReference>
<feature type="region of interest" description="Disordered" evidence="11">
    <location>
        <begin position="464"/>
        <end position="495"/>
    </location>
</feature>
<dbReference type="InterPro" id="IPR000152">
    <property type="entry name" value="EGF-type_Asp/Asn_hydroxyl_site"/>
</dbReference>
<keyword evidence="2 8" id="KW-0245">EGF-like domain</keyword>
<dbReference type="SUPFAM" id="SSF56487">
    <property type="entry name" value="SRCR-like"/>
    <property type="match status" value="2"/>
</dbReference>
<dbReference type="PRINTS" id="PR00018">
    <property type="entry name" value="KRINGLE"/>
</dbReference>
<evidence type="ECO:0000256" key="2">
    <source>
        <dbReference type="ARBA" id="ARBA00022536"/>
    </source>
</evidence>
<dbReference type="SUPFAM" id="SSF57196">
    <property type="entry name" value="EGF/Laminin"/>
    <property type="match status" value="1"/>
</dbReference>
<dbReference type="InterPro" id="IPR009030">
    <property type="entry name" value="Growth_fac_rcpt_cys_sf"/>
</dbReference>
<dbReference type="Pfam" id="PF00051">
    <property type="entry name" value="Kringle"/>
    <property type="match status" value="1"/>
</dbReference>
<gene>
    <name evidence="19" type="primary">LOC118425668</name>
</gene>
<evidence type="ECO:0000259" key="17">
    <source>
        <dbReference type="PROSITE" id="PS51412"/>
    </source>
</evidence>
<keyword evidence="3 9" id="KW-0420">Kringle</keyword>
<evidence type="ECO:0000259" key="16">
    <source>
        <dbReference type="PROSITE" id="PS50287"/>
    </source>
</evidence>
<dbReference type="OrthoDB" id="439917at2759"/>
<dbReference type="InterPro" id="IPR020864">
    <property type="entry name" value="MACPF"/>
</dbReference>
<feature type="domain" description="SUEL-type lectin" evidence="15">
    <location>
        <begin position="1556"/>
        <end position="1652"/>
    </location>
</feature>
<dbReference type="Pfam" id="PF02140">
    <property type="entry name" value="SUEL_Lectin"/>
    <property type="match status" value="1"/>
</dbReference>
<feature type="disulfide bond" evidence="10">
    <location>
        <begin position="1887"/>
        <end position="1951"/>
    </location>
</feature>
<reference evidence="18" key="1">
    <citation type="journal article" date="2020" name="Nat. Ecol. Evol.">
        <title>Deeply conserved synteny resolves early events in vertebrate evolution.</title>
        <authorList>
            <person name="Simakov O."/>
            <person name="Marletaz F."/>
            <person name="Yue J.X."/>
            <person name="O'Connell B."/>
            <person name="Jenkins J."/>
            <person name="Brandt A."/>
            <person name="Calef R."/>
            <person name="Tung C.H."/>
            <person name="Huang T.K."/>
            <person name="Schmutz J."/>
            <person name="Satoh N."/>
            <person name="Yu J.K."/>
            <person name="Putnam N.H."/>
            <person name="Green R.E."/>
            <person name="Rokhsar D.S."/>
        </authorList>
    </citation>
    <scope>NUCLEOTIDE SEQUENCE [LARGE SCALE GENOMIC DNA]</scope>
    <source>
        <strain evidence="18">S238N-H82</strain>
    </source>
</reference>
<accession>A0A9J7N5C0</accession>
<dbReference type="PROSITE" id="PS00022">
    <property type="entry name" value="EGF_1"/>
    <property type="match status" value="1"/>
</dbReference>
<dbReference type="PROSITE" id="PS00010">
    <property type="entry name" value="ASX_HYDROXYL"/>
    <property type="match status" value="1"/>
</dbReference>
<dbReference type="InterPro" id="IPR006212">
    <property type="entry name" value="Furin_repeat"/>
</dbReference>
<name>A0A9J7N5C0_BRAFL</name>
<feature type="domain" description="MACPF" evidence="17">
    <location>
        <begin position="194"/>
        <end position="581"/>
    </location>
</feature>
<dbReference type="InterPro" id="IPR043159">
    <property type="entry name" value="Lectin_gal-bd_sf"/>
</dbReference>
<dbReference type="PROSITE" id="PS01186">
    <property type="entry name" value="EGF_2"/>
    <property type="match status" value="1"/>
</dbReference>
<sequence>MWRGLFFCICGVMAFFSGGAAVPSRAVPKDQPENHRVKRGVPPAVAAFVADAAQDVGGKVVDALGDRIAEAVVENHQEKVVSSLEEYFSGQFDKADEEFDKVIARGGDLLAGVGSTVEEARLRVIHGRGSNTGDSFSPADEQIVVEFEHADDSDDEDEGSADGSLVSYPNGVGSVLMNGCFGNNYQEGDPCFEAFVPIEACANIIDGATFLGVGFDGRGEYSTDSRKKSLIQRSCNGLQGYKEFHVPDTMTVQGIYDTDVETYSFGSIEEYRSYLEDKSAVTSATAMFQQEMHKVQGHLAVSAIFGLVASGGGGGSTQVGTDSETSFAAAGSAASAQLSERSARTFLATLELNVFRYEIFLDFVTPEDLNLAFLRDFLALPTTYFAIGADMKFQTFINRYGTHYITSAKFGGQLKIIKTKTATAQDNKVQFAQAAQTDFKQLFSVYSSVQTQIKSSSFWHDQDFKTDNGRSAGSATEGTSSDQSLGEQEASSRTEYSNEMMAVQGGDQRIAAAITEFYTTAFGSELKEWLDSIDEYPKPFEFTMALITDLFDMNFDLLFPHGVLDYGCFGSKELQVDAKGRKYYVEDTVVANTTREMASIRYCNFNAREDFVESVTNRMLALERAIAVYLEEGPLVSSDFSIPAGEPGCETADLAFSDEPNSGFPTWEEMINGEEFIVHIDMPYNIPRFLQAKKSLHLMFLNGRWMTVTDRFHPHIYNGYRNGNSGDTATHKVSVGGLVMTYDEETGLFTVTQEDFEASSQLISGLPDWIIDMDVGRAEYSSLVEQIGHHQSLNRGDMPCNMRWSNAHRVNPTDGGKCIHFTAASEGDIFVVFAGIPRDHETWMTIEISPDGVILYKAMRLVVTQPEQGAKGLGAAHLYQSYFVCVTENLEAGTTLIQYGKTPDNEERAHVWLDYQFDKVLGLQYFAFGSGAHPVKVMRVSQVDQPAEDFVVCREGTTKRGARCLQACHEECDGCRTTGSDTPRDCIACMNVKVPYPYIDGSDGDFECAAACPPAMVLTPGTSLCECMKMMEGAPSHGRVECLDECPLTHYDDNNVCRRCSSLCADVSGDGRSVCSGPEPLDCTECTFTNSDGSCTSGCEPGQKAVPSNSAGDCQVGDGASYRGTVSVTESGKTCQRWDSQTPHSHSFRPEDHPTLGLEENYCRKGNHHELWCYTTDPSTRWQRCDVPVCGADSGSTSTVFSCEPCRPGHQCVNGDEVEEICPAGTYSNADRTACTDCAAGQFSASEGTPCEPCPAGRFTATSGSSTCPVCPAGQYNPNTGSTSCADCPAGQYSTSGSTSCQNCPAGQYNSIQSSGSCLPCPAGQYSSSQGSTSCQDCPAGRYSSNTGSTSCLLCPAGQYSSSTGATGCVSCSAGYYSSSQGSTSCQACPAGQYSSSYGSTSCQSCPAGQYSSSTGSTGCQTCPTGTTSAAGATGCSATNECQSNPCQNGGNCVDGNNRYDCNCAGPYEGTNCETFRLQEVDGYTVRQGDCPGNDIWSGSAGLQGCADMCTRTEGCKAFLSSGNHCFIKSGTCNSPTTANPNNVFYDKIEYHAINYCEHSTARLSCDGGKVIRVLTAMYGKIRNAGCTNGELVPDGSSPSTVQGACMSAVSSFLVRNKCDGLAACEVVANNDVFGDPCGGVTKYLEIGYNCVPVGVPARYSHLGCWTDSTQRAIPTLEGSDPRLDGAYLARQNAVEKCYQVAKSRGFTVFALQNDGWCAGSSDADRYRMYGASNHCFGNGKGGPHANDVYMIGATEHIRLVNGARNYEGRVEINHNGQWGTVCDDGWDIFDATVLCRQLGYRSGTPQTQAHFGQGSGQIWLDDVGCSGLSLESALQGCSHNGWGTNNCDHSEDAGVSCEPSVRLVGGSGDHEGRVEVYHDGQWGTVCDDAWDLPDAHVVCRQLGYGSAREAPWRAAFGQGNGPIFMDNVDCGANAERLEYCNHNGWGSHNCGHDEDASVICNNG</sequence>
<evidence type="ECO:0000256" key="9">
    <source>
        <dbReference type="PROSITE-ProRule" id="PRU00121"/>
    </source>
</evidence>
<feature type="disulfide bond" evidence="8">
    <location>
        <begin position="1464"/>
        <end position="1473"/>
    </location>
</feature>
<dbReference type="PROSITE" id="PS50228">
    <property type="entry name" value="SUEL_LECTIN"/>
    <property type="match status" value="1"/>
</dbReference>
<evidence type="ECO:0000256" key="4">
    <source>
        <dbReference type="ARBA" id="ARBA00022729"/>
    </source>
</evidence>
<dbReference type="Pfam" id="PF01823">
    <property type="entry name" value="MACPF"/>
    <property type="match status" value="1"/>
</dbReference>
<dbReference type="Pfam" id="PF00530">
    <property type="entry name" value="SRCR"/>
    <property type="match status" value="2"/>
</dbReference>
<dbReference type="PANTHER" id="PTHR46549:SF1">
    <property type="entry name" value="MACPF DOMAIN-CONTAINING PROTEIN"/>
    <property type="match status" value="1"/>
</dbReference>
<dbReference type="FunFam" id="3.10.250.10:FF:000011">
    <property type="entry name" value="Scavenger receptor class A member 5"/>
    <property type="match status" value="2"/>
</dbReference>
<evidence type="ECO:0000256" key="8">
    <source>
        <dbReference type="PROSITE-ProRule" id="PRU00076"/>
    </source>
</evidence>
<dbReference type="PROSITE" id="PS51412">
    <property type="entry name" value="MACPF_2"/>
    <property type="match status" value="1"/>
</dbReference>
<dbReference type="PROSITE" id="PS50287">
    <property type="entry name" value="SRCR_2"/>
    <property type="match status" value="2"/>
</dbReference>
<feature type="disulfide bond" evidence="10">
    <location>
        <begin position="1931"/>
        <end position="1941"/>
    </location>
</feature>
<dbReference type="InterPro" id="IPR013806">
    <property type="entry name" value="Kringle-like"/>
</dbReference>
<dbReference type="InterPro" id="IPR000001">
    <property type="entry name" value="Kringle"/>
</dbReference>
<evidence type="ECO:0000256" key="7">
    <source>
        <dbReference type="ARBA" id="ARBA00023180"/>
    </source>
</evidence>
<dbReference type="InterPro" id="IPR000922">
    <property type="entry name" value="Lectin_gal-bd_dom"/>
</dbReference>
<dbReference type="SUPFAM" id="SSF57440">
    <property type="entry name" value="Kringle-like"/>
    <property type="match status" value="1"/>
</dbReference>
<dbReference type="SMART" id="SM00130">
    <property type="entry name" value="KR"/>
    <property type="match status" value="1"/>
</dbReference>
<dbReference type="PROSITE" id="PS00420">
    <property type="entry name" value="SRCR_1"/>
    <property type="match status" value="1"/>
</dbReference>
<dbReference type="RefSeq" id="XP_035690560.1">
    <property type="nucleotide sequence ID" value="XM_035834667.1"/>
</dbReference>
<dbReference type="CDD" id="cd00185">
    <property type="entry name" value="TNFRSF"/>
    <property type="match status" value="1"/>
</dbReference>
<feature type="domain" description="EGF-like" evidence="13">
    <location>
        <begin position="1438"/>
        <end position="1474"/>
    </location>
</feature>
<feature type="domain" description="SRCR" evidence="16">
    <location>
        <begin position="1758"/>
        <end position="1859"/>
    </location>
</feature>
<keyword evidence="7" id="KW-0325">Glycoprotein</keyword>
<dbReference type="SMART" id="SM00202">
    <property type="entry name" value="SR"/>
    <property type="match status" value="2"/>
</dbReference>
<evidence type="ECO:0000256" key="1">
    <source>
        <dbReference type="ARBA" id="ARBA00005897"/>
    </source>
</evidence>
<dbReference type="InterPro" id="IPR001881">
    <property type="entry name" value="EGF-like_Ca-bd_dom"/>
</dbReference>
<evidence type="ECO:0000259" key="15">
    <source>
        <dbReference type="PROSITE" id="PS50228"/>
    </source>
</evidence>
<keyword evidence="18" id="KW-1185">Reference proteome</keyword>
<evidence type="ECO:0000256" key="10">
    <source>
        <dbReference type="PROSITE-ProRule" id="PRU00196"/>
    </source>
</evidence>
<dbReference type="SMART" id="SM00261">
    <property type="entry name" value="FU"/>
    <property type="match status" value="5"/>
</dbReference>
<evidence type="ECO:0000313" key="18">
    <source>
        <dbReference type="Proteomes" id="UP000001554"/>
    </source>
</evidence>
<dbReference type="Gene3D" id="2.10.25.10">
    <property type="entry name" value="Laminin"/>
    <property type="match status" value="1"/>
</dbReference>